<dbReference type="OrthoDB" id="9814556at2"/>
<dbReference type="SUPFAM" id="SSF51905">
    <property type="entry name" value="FAD/NAD(P)-binding domain"/>
    <property type="match status" value="1"/>
</dbReference>
<evidence type="ECO:0000256" key="4">
    <source>
        <dbReference type="RuleBase" id="RU362075"/>
    </source>
</evidence>
<dbReference type="Pfam" id="PF01593">
    <property type="entry name" value="Amino_oxidase"/>
    <property type="match status" value="1"/>
</dbReference>
<comment type="pathway">
    <text evidence="1 4">Carotenoid biosynthesis.</text>
</comment>
<keyword evidence="8" id="KW-1185">Reference proteome</keyword>
<dbReference type="GO" id="GO:0016117">
    <property type="term" value="P:carotenoid biosynthetic process"/>
    <property type="evidence" value="ECO:0007669"/>
    <property type="project" value="UniProtKB-KW"/>
</dbReference>
<gene>
    <name evidence="7" type="ordered locus">Deipe_3140</name>
</gene>
<feature type="region of interest" description="Disordered" evidence="5">
    <location>
        <begin position="1"/>
        <end position="21"/>
    </location>
</feature>
<dbReference type="eggNOG" id="COG1233">
    <property type="taxonomic scope" value="Bacteria"/>
</dbReference>
<dbReference type="RefSeq" id="WP_015236883.1">
    <property type="nucleotide sequence ID" value="NC_019793.1"/>
</dbReference>
<dbReference type="Gene3D" id="3.50.50.60">
    <property type="entry name" value="FAD/NAD(P)-binding domain"/>
    <property type="match status" value="2"/>
</dbReference>
<dbReference type="InterPro" id="IPR002937">
    <property type="entry name" value="Amino_oxidase"/>
</dbReference>
<dbReference type="EMBL" id="CP003382">
    <property type="protein sequence ID" value="AFZ68585.1"/>
    <property type="molecule type" value="Genomic_DNA"/>
</dbReference>
<evidence type="ECO:0000313" key="7">
    <source>
        <dbReference type="EMBL" id="AFZ68585.1"/>
    </source>
</evidence>
<reference evidence="8" key="1">
    <citation type="submission" date="2012-03" db="EMBL/GenBank/DDBJ databases">
        <title>Complete sequence of chromosome of Deinococcus peraridilitoris DSM 19664.</title>
        <authorList>
            <person name="Lucas S."/>
            <person name="Copeland A."/>
            <person name="Lapidus A."/>
            <person name="Glavina del Rio T."/>
            <person name="Dalin E."/>
            <person name="Tice H."/>
            <person name="Bruce D."/>
            <person name="Goodwin L."/>
            <person name="Pitluck S."/>
            <person name="Peters L."/>
            <person name="Mikhailova N."/>
            <person name="Lu M."/>
            <person name="Kyrpides N."/>
            <person name="Mavromatis K."/>
            <person name="Ivanova N."/>
            <person name="Brettin T."/>
            <person name="Detter J.C."/>
            <person name="Han C."/>
            <person name="Larimer F."/>
            <person name="Land M."/>
            <person name="Hauser L."/>
            <person name="Markowitz V."/>
            <person name="Cheng J.-F."/>
            <person name="Hugenholtz P."/>
            <person name="Woyke T."/>
            <person name="Wu D."/>
            <person name="Pukall R."/>
            <person name="Steenblock K."/>
            <person name="Brambilla E."/>
            <person name="Klenk H.-P."/>
            <person name="Eisen J.A."/>
        </authorList>
    </citation>
    <scope>NUCLEOTIDE SEQUENCE [LARGE SCALE GENOMIC DNA]</scope>
    <source>
        <strain evidence="8">DSM 19664 / LMG 22246 / CIP 109416 / KR-200</strain>
    </source>
</reference>
<dbReference type="PANTHER" id="PTHR43734:SF3">
    <property type="entry name" value="B-CAROTENE KETOLASE"/>
    <property type="match status" value="1"/>
</dbReference>
<evidence type="ECO:0000256" key="3">
    <source>
        <dbReference type="ARBA" id="ARBA00023002"/>
    </source>
</evidence>
<dbReference type="AlphaFoldDB" id="L0A6E5"/>
<evidence type="ECO:0000256" key="1">
    <source>
        <dbReference type="ARBA" id="ARBA00004829"/>
    </source>
</evidence>
<evidence type="ECO:0000259" key="6">
    <source>
        <dbReference type="Pfam" id="PF01593"/>
    </source>
</evidence>
<dbReference type="PATRIC" id="fig|937777.3.peg.3152"/>
<accession>L0A6E5</accession>
<name>L0A6E5_DEIPD</name>
<dbReference type="PANTHER" id="PTHR43734">
    <property type="entry name" value="PHYTOENE DESATURASE"/>
    <property type="match status" value="1"/>
</dbReference>
<keyword evidence="2 4" id="KW-0125">Carotenoid biosynthesis</keyword>
<feature type="domain" description="Amine oxidase" evidence="6">
    <location>
        <begin position="32"/>
        <end position="547"/>
    </location>
</feature>
<protein>
    <submittedName>
        <fullName evidence="7">Phytoene desaturase</fullName>
    </submittedName>
</protein>
<comment type="similarity">
    <text evidence="4">Belongs to the carotenoid/retinoid oxidoreductase family.</text>
</comment>
<evidence type="ECO:0000256" key="2">
    <source>
        <dbReference type="ARBA" id="ARBA00022746"/>
    </source>
</evidence>
<keyword evidence="3 4" id="KW-0560">Oxidoreductase</keyword>
<evidence type="ECO:0000256" key="5">
    <source>
        <dbReference type="SAM" id="MobiDB-lite"/>
    </source>
</evidence>
<dbReference type="NCBIfam" id="TIGR02734">
    <property type="entry name" value="crtI_fam"/>
    <property type="match status" value="1"/>
</dbReference>
<sequence>MTPQQQTPQAQSRSASRSGRSKTAVIIGAGFGGLALGIRLQSLGFDTTIMERRDAPGGRAYQFQADGFTFDMGPTVITVPHFIEELFSLERGKAGLLAPDFPPAVVSAPRVMSGLSGGPATRRYVDIVPILPFYRIYFDDGSFFDYDGDPEGTRAQIRVLAPEDLPGYERFHEDARAIFERGFLELGYTHFGDLGSMLRVVPDLLKLDAVRTLFSFARKYFRNPKMQQVFSFETLLVGGNPLKVPAIYAMIHFVEKTWGVHYVMGGTGALVRAFVRKFEELGGTMRYNAPVARIEVTDARGGMGGLFSRRFARGVTLQCGEHLAADVVVSNGDWANTYLKLIERRHRRVNSDARVKLARQSMSLLVVYFGFRADSLPLDLRHHNIILGPRYEELLTDIFDRKVLAEDFSQYLHLPTLTDPSLAPPGYHAAYTLVPVPHNGSGLDWTEVGPKLTERVLRFLEERGFIPGLRERLVYQHFVTPDYFEQELDSYQGNAFGVEPVLMQSAYFRPHNRSEDIGNLYLVGASAQPGAGTPSVMMSAKMTAREIARDFGVHSSILQSAFPQEDPEVPVRG</sequence>
<dbReference type="STRING" id="937777.Deipe_3140"/>
<dbReference type="HOGENOM" id="CLU_019722_2_1_0"/>
<dbReference type="Proteomes" id="UP000010467">
    <property type="component" value="Chromosome"/>
</dbReference>
<proteinExistence type="inferred from homology"/>
<dbReference type="KEGG" id="dpd:Deipe_3140"/>
<organism evidence="7 8">
    <name type="scientific">Deinococcus peraridilitoris (strain DSM 19664 / LMG 22246 / CIP 109416 / KR-200)</name>
    <dbReference type="NCBI Taxonomy" id="937777"/>
    <lineage>
        <taxon>Bacteria</taxon>
        <taxon>Thermotogati</taxon>
        <taxon>Deinococcota</taxon>
        <taxon>Deinococci</taxon>
        <taxon>Deinococcales</taxon>
        <taxon>Deinococcaceae</taxon>
        <taxon>Deinococcus</taxon>
    </lineage>
</organism>
<dbReference type="InterPro" id="IPR014105">
    <property type="entry name" value="Carotenoid/retinoid_OxRdtase"/>
</dbReference>
<dbReference type="GO" id="GO:0016491">
    <property type="term" value="F:oxidoreductase activity"/>
    <property type="evidence" value="ECO:0007669"/>
    <property type="project" value="UniProtKB-KW"/>
</dbReference>
<dbReference type="InterPro" id="IPR036188">
    <property type="entry name" value="FAD/NAD-bd_sf"/>
</dbReference>
<evidence type="ECO:0000313" key="8">
    <source>
        <dbReference type="Proteomes" id="UP000010467"/>
    </source>
</evidence>